<evidence type="ECO:0000313" key="3">
    <source>
        <dbReference type="EMBL" id="JAS36889.1"/>
    </source>
</evidence>
<feature type="non-terminal residue" evidence="2">
    <location>
        <position position="1"/>
    </location>
</feature>
<proteinExistence type="predicted"/>
<name>A0A1B6CV08_9HEMI</name>
<organism evidence="2">
    <name type="scientific">Clastoptera arizonana</name>
    <name type="common">Arizona spittle bug</name>
    <dbReference type="NCBI Taxonomy" id="38151"/>
    <lineage>
        <taxon>Eukaryota</taxon>
        <taxon>Metazoa</taxon>
        <taxon>Ecdysozoa</taxon>
        <taxon>Arthropoda</taxon>
        <taxon>Hexapoda</taxon>
        <taxon>Insecta</taxon>
        <taxon>Pterygota</taxon>
        <taxon>Neoptera</taxon>
        <taxon>Paraneoptera</taxon>
        <taxon>Hemiptera</taxon>
        <taxon>Auchenorrhyncha</taxon>
        <taxon>Cercopoidea</taxon>
        <taxon>Clastopteridae</taxon>
        <taxon>Clastoptera</taxon>
    </lineage>
</organism>
<feature type="compositionally biased region" description="Low complexity" evidence="1">
    <location>
        <begin position="1"/>
        <end position="13"/>
    </location>
</feature>
<accession>A0A1B6CV08</accession>
<feature type="region of interest" description="Disordered" evidence="1">
    <location>
        <begin position="87"/>
        <end position="121"/>
    </location>
</feature>
<dbReference type="EMBL" id="GEDC01019972">
    <property type="protein sequence ID" value="JAS17326.1"/>
    <property type="molecule type" value="Transcribed_RNA"/>
</dbReference>
<feature type="region of interest" description="Disordered" evidence="1">
    <location>
        <begin position="1"/>
        <end position="53"/>
    </location>
</feature>
<dbReference type="AlphaFoldDB" id="A0A1B6CV08"/>
<reference evidence="2" key="1">
    <citation type="submission" date="2015-12" db="EMBL/GenBank/DDBJ databases">
        <title>De novo transcriptome assembly of four potential Pierce s Disease insect vectors from Arizona vineyards.</title>
        <authorList>
            <person name="Tassone E.E."/>
        </authorList>
    </citation>
    <scope>NUCLEOTIDE SEQUENCE</scope>
</reference>
<evidence type="ECO:0000256" key="1">
    <source>
        <dbReference type="SAM" id="MobiDB-lite"/>
    </source>
</evidence>
<protein>
    <submittedName>
        <fullName evidence="2">Uncharacterized protein</fullName>
    </submittedName>
</protein>
<feature type="compositionally biased region" description="Basic residues" evidence="1">
    <location>
        <begin position="24"/>
        <end position="37"/>
    </location>
</feature>
<dbReference type="EMBL" id="GEDC01000409">
    <property type="protein sequence ID" value="JAS36889.1"/>
    <property type="molecule type" value="Transcribed_RNA"/>
</dbReference>
<evidence type="ECO:0000313" key="2">
    <source>
        <dbReference type="EMBL" id="JAS17326.1"/>
    </source>
</evidence>
<gene>
    <name evidence="3" type="ORF">g.34274</name>
    <name evidence="2" type="ORF">g.34275</name>
</gene>
<sequence length="145" mass="15744">SSSTGSSSTNSSESGDEPADYQHLHRLHRFRRQKKASATREPLGALRCPSTTPRPSIIGRDDFFVRYGEKEREAVASFDFLEEFSTTSLSGSSSCDKDLSCLPQRNDGDVSPLTDYSEHQAGGHLSFSDSCAASFSGSEPSLDVQ</sequence>